<keyword evidence="1" id="KW-1133">Transmembrane helix</keyword>
<organism evidence="2 3">
    <name type="scientific">Plantactinospora endophytica</name>
    <dbReference type="NCBI Taxonomy" id="673535"/>
    <lineage>
        <taxon>Bacteria</taxon>
        <taxon>Bacillati</taxon>
        <taxon>Actinomycetota</taxon>
        <taxon>Actinomycetes</taxon>
        <taxon>Micromonosporales</taxon>
        <taxon>Micromonosporaceae</taxon>
        <taxon>Plantactinospora</taxon>
    </lineage>
</organism>
<evidence type="ECO:0000313" key="2">
    <source>
        <dbReference type="EMBL" id="GIG85652.1"/>
    </source>
</evidence>
<reference evidence="2 3" key="1">
    <citation type="submission" date="2021-01" db="EMBL/GenBank/DDBJ databases">
        <title>Whole genome shotgun sequence of Plantactinospora endophytica NBRC 110450.</title>
        <authorList>
            <person name="Komaki H."/>
            <person name="Tamura T."/>
        </authorList>
    </citation>
    <scope>NUCLEOTIDE SEQUENCE [LARGE SCALE GENOMIC DNA]</scope>
    <source>
        <strain evidence="2 3">NBRC 110450</strain>
    </source>
</reference>
<accession>A0ABQ4DU41</accession>
<keyword evidence="1" id="KW-0472">Membrane</keyword>
<keyword evidence="3" id="KW-1185">Reference proteome</keyword>
<name>A0ABQ4DU41_9ACTN</name>
<comment type="caution">
    <text evidence="2">The sequence shown here is derived from an EMBL/GenBank/DDBJ whole genome shotgun (WGS) entry which is preliminary data.</text>
</comment>
<evidence type="ECO:0000256" key="1">
    <source>
        <dbReference type="SAM" id="Phobius"/>
    </source>
</evidence>
<dbReference type="RefSeq" id="WP_203864272.1">
    <property type="nucleotide sequence ID" value="NZ_BONW01000001.1"/>
</dbReference>
<dbReference type="EMBL" id="BONW01000001">
    <property type="protein sequence ID" value="GIG85652.1"/>
    <property type="molecule type" value="Genomic_DNA"/>
</dbReference>
<dbReference type="Proteomes" id="UP000646749">
    <property type="component" value="Unassembled WGS sequence"/>
</dbReference>
<sequence>MAGYTYENLAAGAEALRRAAIKTACEQAAIPPLPEAQSGQQKQDVITIEAGFAGVPAMFYPFLDMPRPESFDGIIDDLRNSALVLMTTQNSPDPALGLHAPNNNKFSAVTTVGDNLASWSGAAAREFKSQYLDKLPPQQAGQFNVVVTCLKLIEQEKNIWAEARKNVADVVNQAIAVLEDMPRRCSKNSWTVAFTVVAAVAGVAAAPLAAAGAGIAVGLAVTDKVAGGASLFVKDDPPENRRFGASTADGVIREVDRGLKELIARIIEQEGKIATVFTGANSVVLDERDSFVPKRPLLAKATPENVTDQDMLGFSS</sequence>
<feature type="transmembrane region" description="Helical" evidence="1">
    <location>
        <begin position="190"/>
        <end position="221"/>
    </location>
</feature>
<keyword evidence="1" id="KW-0812">Transmembrane</keyword>
<gene>
    <name evidence="2" type="ORF">Pen02_05880</name>
</gene>
<protein>
    <submittedName>
        <fullName evidence="2">Uncharacterized protein</fullName>
    </submittedName>
</protein>
<proteinExistence type="predicted"/>
<evidence type="ECO:0000313" key="3">
    <source>
        <dbReference type="Proteomes" id="UP000646749"/>
    </source>
</evidence>